<keyword evidence="8 11" id="KW-0067">ATP-binding</keyword>
<keyword evidence="5 11" id="KW-0808">Transferase</keyword>
<gene>
    <name evidence="11" type="primary">nadD</name>
    <name evidence="13" type="ORF">SAMN05421762_3055</name>
</gene>
<evidence type="ECO:0000259" key="12">
    <source>
        <dbReference type="Pfam" id="PF01467"/>
    </source>
</evidence>
<evidence type="ECO:0000313" key="13">
    <source>
        <dbReference type="EMBL" id="SFC98914.1"/>
    </source>
</evidence>
<evidence type="ECO:0000256" key="3">
    <source>
        <dbReference type="ARBA" id="ARBA00009014"/>
    </source>
</evidence>
<evidence type="ECO:0000256" key="7">
    <source>
        <dbReference type="ARBA" id="ARBA00022741"/>
    </source>
</evidence>
<sequence length="217" mass="23858">MRNGLTCDLPPAAPGQVIGLLGGSFDPAHDGHAHITREALRRFGLTHAWWLVSPGNPLKARQPAPVADRIARAQQVMDHPRVTITDIEARIGTRYTAETLAKLTALYPRTRFVWLMGADNLAQFDQWQDWQWIMENVPVGILARPGDRISARTSKAARLYARYRLSARASILLGRSDAPCWCFVNVPMRSVSSTLLRRSGGWGASGGQQGADPVPQG</sequence>
<dbReference type="PANTHER" id="PTHR39321:SF3">
    <property type="entry name" value="PHOSPHOPANTETHEINE ADENYLYLTRANSFERASE"/>
    <property type="match status" value="1"/>
</dbReference>
<evidence type="ECO:0000256" key="11">
    <source>
        <dbReference type="HAMAP-Rule" id="MF_00244"/>
    </source>
</evidence>
<evidence type="ECO:0000256" key="5">
    <source>
        <dbReference type="ARBA" id="ARBA00022679"/>
    </source>
</evidence>
<keyword evidence="14" id="KW-1185">Reference proteome</keyword>
<dbReference type="Pfam" id="PF01467">
    <property type="entry name" value="CTP_transf_like"/>
    <property type="match status" value="1"/>
</dbReference>
<comment type="catalytic activity">
    <reaction evidence="10 11">
        <text>nicotinate beta-D-ribonucleotide + ATP + H(+) = deamido-NAD(+) + diphosphate</text>
        <dbReference type="Rhea" id="RHEA:22860"/>
        <dbReference type="ChEBI" id="CHEBI:15378"/>
        <dbReference type="ChEBI" id="CHEBI:30616"/>
        <dbReference type="ChEBI" id="CHEBI:33019"/>
        <dbReference type="ChEBI" id="CHEBI:57502"/>
        <dbReference type="ChEBI" id="CHEBI:58437"/>
        <dbReference type="EC" id="2.7.7.18"/>
    </reaction>
</comment>
<protein>
    <recommendedName>
        <fullName evidence="11">Probable nicotinate-nucleotide adenylyltransferase</fullName>
        <ecNumber evidence="11">2.7.7.18</ecNumber>
    </recommendedName>
    <alternativeName>
        <fullName evidence="11">Deamido-NAD(+) diphosphorylase</fullName>
    </alternativeName>
    <alternativeName>
        <fullName evidence="11">Deamido-NAD(+) pyrophosphorylase</fullName>
    </alternativeName>
    <alternativeName>
        <fullName evidence="11">Nicotinate mononucleotide adenylyltransferase</fullName>
        <shortName evidence="11">NaMN adenylyltransferase</shortName>
    </alternativeName>
</protein>
<comment type="similarity">
    <text evidence="3 11">Belongs to the NadD family.</text>
</comment>
<dbReference type="EMBL" id="FOLX01000001">
    <property type="protein sequence ID" value="SFC98914.1"/>
    <property type="molecule type" value="Genomic_DNA"/>
</dbReference>
<evidence type="ECO:0000256" key="4">
    <source>
        <dbReference type="ARBA" id="ARBA00022642"/>
    </source>
</evidence>
<evidence type="ECO:0000313" key="14">
    <source>
        <dbReference type="Proteomes" id="UP000231644"/>
    </source>
</evidence>
<dbReference type="AlphaFoldDB" id="A0A1I1NMK5"/>
<evidence type="ECO:0000256" key="6">
    <source>
        <dbReference type="ARBA" id="ARBA00022695"/>
    </source>
</evidence>
<comment type="function">
    <text evidence="1 11">Catalyzes the reversible adenylation of nicotinate mononucleotide (NaMN) to nicotinic acid adenine dinucleotide (NaAD).</text>
</comment>
<proteinExistence type="inferred from homology"/>
<dbReference type="NCBIfam" id="NF000843">
    <property type="entry name" value="PRK00071.2-2"/>
    <property type="match status" value="1"/>
</dbReference>
<keyword evidence="4 11" id="KW-0662">Pyridine nucleotide biosynthesis</keyword>
<dbReference type="Gene3D" id="3.40.50.620">
    <property type="entry name" value="HUPs"/>
    <property type="match status" value="1"/>
</dbReference>
<reference evidence="13 14" key="1">
    <citation type="submission" date="2016-10" db="EMBL/GenBank/DDBJ databases">
        <authorList>
            <person name="de Groot N.N."/>
        </authorList>
    </citation>
    <scope>NUCLEOTIDE SEQUENCE [LARGE SCALE GENOMIC DNA]</scope>
    <source>
        <strain evidence="13 14">DSM 29619</strain>
    </source>
</reference>
<evidence type="ECO:0000256" key="8">
    <source>
        <dbReference type="ARBA" id="ARBA00022840"/>
    </source>
</evidence>
<dbReference type="SUPFAM" id="SSF52374">
    <property type="entry name" value="Nucleotidylyl transferase"/>
    <property type="match status" value="1"/>
</dbReference>
<comment type="pathway">
    <text evidence="2 11">Cofactor biosynthesis; NAD(+) biosynthesis; deamido-NAD(+) from nicotinate D-ribonucleotide: step 1/1.</text>
</comment>
<evidence type="ECO:0000256" key="10">
    <source>
        <dbReference type="ARBA" id="ARBA00048721"/>
    </source>
</evidence>
<feature type="domain" description="Cytidyltransferase-like" evidence="12">
    <location>
        <begin position="20"/>
        <end position="198"/>
    </location>
</feature>
<dbReference type="PANTHER" id="PTHR39321">
    <property type="entry name" value="NICOTINATE-NUCLEOTIDE ADENYLYLTRANSFERASE-RELATED"/>
    <property type="match status" value="1"/>
</dbReference>
<evidence type="ECO:0000256" key="2">
    <source>
        <dbReference type="ARBA" id="ARBA00005019"/>
    </source>
</evidence>
<dbReference type="HAMAP" id="MF_00244">
    <property type="entry name" value="NaMN_adenylyltr"/>
    <property type="match status" value="1"/>
</dbReference>
<dbReference type="CDD" id="cd02165">
    <property type="entry name" value="NMNAT"/>
    <property type="match status" value="1"/>
</dbReference>
<dbReference type="GO" id="GO:0005524">
    <property type="term" value="F:ATP binding"/>
    <property type="evidence" value="ECO:0007669"/>
    <property type="project" value="UniProtKB-KW"/>
</dbReference>
<dbReference type="STRING" id="517719.SAMN05421762_3055"/>
<dbReference type="NCBIfam" id="TIGR00482">
    <property type="entry name" value="nicotinate (nicotinamide) nucleotide adenylyltransferase"/>
    <property type="match status" value="1"/>
</dbReference>
<dbReference type="UniPathway" id="UPA00253">
    <property type="reaction ID" value="UER00332"/>
</dbReference>
<dbReference type="EC" id="2.7.7.18" evidence="11"/>
<accession>A0A1I1NMK5</accession>
<organism evidence="13 14">
    <name type="scientific">Pseudooceanicola nitratireducens</name>
    <dbReference type="NCBI Taxonomy" id="517719"/>
    <lineage>
        <taxon>Bacteria</taxon>
        <taxon>Pseudomonadati</taxon>
        <taxon>Pseudomonadota</taxon>
        <taxon>Alphaproteobacteria</taxon>
        <taxon>Rhodobacterales</taxon>
        <taxon>Paracoccaceae</taxon>
        <taxon>Pseudooceanicola</taxon>
    </lineage>
</organism>
<keyword evidence="7 11" id="KW-0547">Nucleotide-binding</keyword>
<evidence type="ECO:0000256" key="1">
    <source>
        <dbReference type="ARBA" id="ARBA00002324"/>
    </source>
</evidence>
<dbReference type="InterPro" id="IPR005248">
    <property type="entry name" value="NadD/NMNAT"/>
</dbReference>
<keyword evidence="6 11" id="KW-0548">Nucleotidyltransferase</keyword>
<dbReference type="GO" id="GO:0009435">
    <property type="term" value="P:NAD+ biosynthetic process"/>
    <property type="evidence" value="ECO:0007669"/>
    <property type="project" value="UniProtKB-UniRule"/>
</dbReference>
<name>A0A1I1NMK5_9RHOB</name>
<dbReference type="GO" id="GO:0004515">
    <property type="term" value="F:nicotinate-nucleotide adenylyltransferase activity"/>
    <property type="evidence" value="ECO:0007669"/>
    <property type="project" value="UniProtKB-UniRule"/>
</dbReference>
<dbReference type="InterPro" id="IPR004821">
    <property type="entry name" value="Cyt_trans-like"/>
</dbReference>
<evidence type="ECO:0000256" key="9">
    <source>
        <dbReference type="ARBA" id="ARBA00023027"/>
    </source>
</evidence>
<dbReference type="RefSeq" id="WP_170848804.1">
    <property type="nucleotide sequence ID" value="NZ_FNZG01000001.1"/>
</dbReference>
<dbReference type="InterPro" id="IPR014729">
    <property type="entry name" value="Rossmann-like_a/b/a_fold"/>
</dbReference>
<dbReference type="Proteomes" id="UP000231644">
    <property type="component" value="Unassembled WGS sequence"/>
</dbReference>
<keyword evidence="9 11" id="KW-0520">NAD</keyword>